<evidence type="ECO:0000256" key="2">
    <source>
        <dbReference type="ARBA" id="ARBA00022729"/>
    </source>
</evidence>
<name>A0AAD3YDK6_9TREE</name>
<dbReference type="SUPFAM" id="SSF55816">
    <property type="entry name" value="5'-nucleotidase (syn. UDP-sugar hydrolase), C-terminal domain"/>
    <property type="match status" value="1"/>
</dbReference>
<organism evidence="6 7">
    <name type="scientific">Cutaneotrichosporon spelunceum</name>
    <dbReference type="NCBI Taxonomy" id="1672016"/>
    <lineage>
        <taxon>Eukaryota</taxon>
        <taxon>Fungi</taxon>
        <taxon>Dikarya</taxon>
        <taxon>Basidiomycota</taxon>
        <taxon>Agaricomycotina</taxon>
        <taxon>Tremellomycetes</taxon>
        <taxon>Trichosporonales</taxon>
        <taxon>Trichosporonaceae</taxon>
        <taxon>Cutaneotrichosporon</taxon>
    </lineage>
</organism>
<feature type="domain" description="5'-Nucleotidase C-terminal" evidence="5">
    <location>
        <begin position="356"/>
        <end position="562"/>
    </location>
</feature>
<dbReference type="GO" id="GO:0016787">
    <property type="term" value="F:hydrolase activity"/>
    <property type="evidence" value="ECO:0007669"/>
    <property type="project" value="InterPro"/>
</dbReference>
<reference evidence="6" key="1">
    <citation type="journal article" date="2023" name="BMC Genomics">
        <title>Chromosome-level genome assemblies of Cutaneotrichosporon spp. (Trichosporonales, Basidiomycota) reveal imbalanced evolution between nucleotide sequences and chromosome synteny.</title>
        <authorList>
            <person name="Kobayashi Y."/>
            <person name="Kayamori A."/>
            <person name="Aoki K."/>
            <person name="Shiwa Y."/>
            <person name="Matsutani M."/>
            <person name="Fujita N."/>
            <person name="Sugita T."/>
            <person name="Iwasaki W."/>
            <person name="Tanaka N."/>
            <person name="Takashima M."/>
        </authorList>
    </citation>
    <scope>NUCLEOTIDE SEQUENCE</scope>
    <source>
        <strain evidence="6">HIS016</strain>
    </source>
</reference>
<feature type="domain" description="Calcineurin-like phosphoesterase" evidence="4">
    <location>
        <begin position="6"/>
        <end position="245"/>
    </location>
</feature>
<proteinExistence type="inferred from homology"/>
<feature type="compositionally biased region" description="Basic and acidic residues" evidence="3">
    <location>
        <begin position="733"/>
        <end position="744"/>
    </location>
</feature>
<dbReference type="InterPro" id="IPR029052">
    <property type="entry name" value="Metallo-depent_PP-like"/>
</dbReference>
<dbReference type="PRINTS" id="PR01607">
    <property type="entry name" value="APYRASEFAMLY"/>
</dbReference>
<dbReference type="Gene3D" id="3.60.21.10">
    <property type="match status" value="1"/>
</dbReference>
<keyword evidence="2" id="KW-0732">Signal</keyword>
<dbReference type="InterPro" id="IPR036907">
    <property type="entry name" value="5'-Nucleotdase_C_sf"/>
</dbReference>
<gene>
    <name evidence="6" type="ORF">CspeluHIS016_0703150</name>
</gene>
<evidence type="ECO:0000259" key="4">
    <source>
        <dbReference type="Pfam" id="PF00149"/>
    </source>
</evidence>
<evidence type="ECO:0000256" key="1">
    <source>
        <dbReference type="ARBA" id="ARBA00006654"/>
    </source>
</evidence>
<feature type="region of interest" description="Disordered" evidence="3">
    <location>
        <begin position="725"/>
        <end position="752"/>
    </location>
</feature>
<dbReference type="SUPFAM" id="SSF56300">
    <property type="entry name" value="Metallo-dependent phosphatases"/>
    <property type="match status" value="1"/>
</dbReference>
<evidence type="ECO:0008006" key="8">
    <source>
        <dbReference type="Google" id="ProtNLM"/>
    </source>
</evidence>
<dbReference type="InterPro" id="IPR006179">
    <property type="entry name" value="5_nucleotidase/apyrase"/>
</dbReference>
<evidence type="ECO:0000313" key="6">
    <source>
        <dbReference type="EMBL" id="GMK59300.1"/>
    </source>
</evidence>
<dbReference type="PANTHER" id="PTHR11575:SF48">
    <property type="entry name" value="5'-NUCLEOTIDASE"/>
    <property type="match status" value="1"/>
</dbReference>
<evidence type="ECO:0000256" key="3">
    <source>
        <dbReference type="SAM" id="MobiDB-lite"/>
    </source>
</evidence>
<sequence>MSVNLPLLAFNDVYRVKQRFVPQPGSPEEDVKPDAEICVGQFGQLINTIRKEWKAQENGTHEGLVLFAGDVFSPSVESSVTRGSHMVPILNALGIDAACIGNHDFDFGYPHMTKLVGDTNFPWLLSNIVDTETGTTPEPLHRFLVMERCGVRIGLVGLVEQDWIATIPSWPNNFAYRPMKEVGLELSKELRDPKGEHRVDIIIALTHSRVPNDIQLAKELGAVKNRDTLNEQGVDLIIGGHDHIYYIGKGADSWEGFVGHRDRPGSKEDDGVRLIKSGTDFRDLSEATLELSAPNENAVRRRVITSLTGKHHYVTPASATSPELDKLVKNLLESVTKTLREPVCFTLTPFDARSEIVRTQESALGNWAADVLLHAYDESLVEKDARVRFKKDGEDGKALSEGADGVIICGGTLRGDSQYGPGTITLGDILEIFAFDDPVVCLEIDGKGIWDTMESALSKWPAQEGRFPVVAGFAVQWDHRKPPGQRVNSIHLIVQEPDHKDDESDASCKVTFLEQSDGTRVEVKQANIKLGEEVKNEEGGRTYYVITRDYMAQGFDGFEALKGRHMIVDDEVGQSMSSIIRSFLLGSSYIYRKTQLKEAHDEQVGHICSRTSNVLKRHRTRQNSLSESTASSPVKAKYDLNHLVDSPVASPIHPSFKSIVEAATGVDSEHVSLMSSTVSMSGWGLLRRHVVEHDWVTIREALHMAKHEHMSDVDPCDGSKLRHQTIYDNTPPAEKESGETKSTEKQAPGLLVDERRKAELDDLSSDVAVVAPQVDGRLLDVAAHEGKHET</sequence>
<dbReference type="Pfam" id="PF00149">
    <property type="entry name" value="Metallophos"/>
    <property type="match status" value="1"/>
</dbReference>
<dbReference type="InterPro" id="IPR004843">
    <property type="entry name" value="Calcineurin-like_PHP"/>
</dbReference>
<dbReference type="PANTHER" id="PTHR11575">
    <property type="entry name" value="5'-NUCLEOTIDASE-RELATED"/>
    <property type="match status" value="1"/>
</dbReference>
<keyword evidence="7" id="KW-1185">Reference proteome</keyword>
<dbReference type="Gene3D" id="3.90.780.10">
    <property type="entry name" value="5'-Nucleotidase, C-terminal domain"/>
    <property type="match status" value="1"/>
</dbReference>
<dbReference type="GO" id="GO:0009166">
    <property type="term" value="P:nucleotide catabolic process"/>
    <property type="evidence" value="ECO:0007669"/>
    <property type="project" value="InterPro"/>
</dbReference>
<dbReference type="EMBL" id="BTCM01000007">
    <property type="protein sequence ID" value="GMK59300.1"/>
    <property type="molecule type" value="Genomic_DNA"/>
</dbReference>
<comment type="similarity">
    <text evidence="1">Belongs to the 5'-nucleotidase family.</text>
</comment>
<evidence type="ECO:0000313" key="7">
    <source>
        <dbReference type="Proteomes" id="UP001222932"/>
    </source>
</evidence>
<evidence type="ECO:0000259" key="5">
    <source>
        <dbReference type="Pfam" id="PF02872"/>
    </source>
</evidence>
<accession>A0AAD3YDK6</accession>
<dbReference type="Pfam" id="PF02872">
    <property type="entry name" value="5_nucleotid_C"/>
    <property type="match status" value="1"/>
</dbReference>
<protein>
    <recommendedName>
        <fullName evidence="8">Metallo-dependent phosphatase</fullName>
    </recommendedName>
</protein>
<reference evidence="6" key="2">
    <citation type="submission" date="2023-06" db="EMBL/GenBank/DDBJ databases">
        <authorList>
            <person name="Kobayashi Y."/>
            <person name="Kayamori A."/>
            <person name="Aoki K."/>
            <person name="Shiwa Y."/>
            <person name="Fujita N."/>
            <person name="Sugita T."/>
            <person name="Iwasaki W."/>
            <person name="Tanaka N."/>
            <person name="Takashima M."/>
        </authorList>
    </citation>
    <scope>NUCLEOTIDE SEQUENCE</scope>
    <source>
        <strain evidence="6">HIS016</strain>
    </source>
</reference>
<comment type="caution">
    <text evidence="6">The sequence shown here is derived from an EMBL/GenBank/DDBJ whole genome shotgun (WGS) entry which is preliminary data.</text>
</comment>
<dbReference type="InterPro" id="IPR008334">
    <property type="entry name" value="5'-Nucleotdase_C"/>
</dbReference>
<dbReference type="AlphaFoldDB" id="A0AAD3YDK6"/>
<dbReference type="Proteomes" id="UP001222932">
    <property type="component" value="Unassembled WGS sequence"/>
</dbReference>